<dbReference type="EMBL" id="LPUF01000001">
    <property type="protein sequence ID" value="OQK16817.1"/>
    <property type="molecule type" value="Genomic_DNA"/>
</dbReference>
<dbReference type="Proteomes" id="UP000191980">
    <property type="component" value="Unassembled WGS sequence"/>
</dbReference>
<dbReference type="InterPro" id="IPR048469">
    <property type="entry name" value="YchJ-like_M"/>
</dbReference>
<dbReference type="InterPro" id="IPR004027">
    <property type="entry name" value="SEC_C_motif"/>
</dbReference>
<comment type="caution">
    <text evidence="2">The sequence shown here is derived from an EMBL/GenBank/DDBJ whole genome shotgun (WGS) entry which is preliminary data.</text>
</comment>
<evidence type="ECO:0000313" key="3">
    <source>
        <dbReference type="Proteomes" id="UP000191980"/>
    </source>
</evidence>
<sequence>MSTDTAHCLCGSSLTYPQCCELLHSGHSDASSAEALMRSRFTAYAQHNEAYLLKTWDQATRPATIDFSKDTGEWTRLEILLIKNGCAKDHKGIVEFKAYFTIDGEQRVMNEISRFIKKQGLWYYLDGKVKSIALDQGSFNQGLNAPCACGSGKKFKRCCGKK</sequence>
<dbReference type="PANTHER" id="PTHR33747">
    <property type="entry name" value="UPF0225 PROTEIN SCO1677"/>
    <property type="match status" value="1"/>
</dbReference>
<dbReference type="Pfam" id="PF17775">
    <property type="entry name" value="YchJ_M-like"/>
    <property type="match status" value="1"/>
</dbReference>
<organism evidence="2 3">
    <name type="scientific">Methyloprofundus sedimenti</name>
    <dbReference type="NCBI Taxonomy" id="1420851"/>
    <lineage>
        <taxon>Bacteria</taxon>
        <taxon>Pseudomonadati</taxon>
        <taxon>Pseudomonadota</taxon>
        <taxon>Gammaproteobacteria</taxon>
        <taxon>Methylococcales</taxon>
        <taxon>Methylococcaceae</taxon>
        <taxon>Methyloprofundus</taxon>
    </lineage>
</organism>
<gene>
    <name evidence="2" type="ORF">AU255_02615</name>
</gene>
<dbReference type="RefSeq" id="WP_080521434.1">
    <property type="nucleotide sequence ID" value="NZ_LPUF01000001.1"/>
</dbReference>
<dbReference type="STRING" id="1420851.AU255_02615"/>
<dbReference type="SUPFAM" id="SSF54427">
    <property type="entry name" value="NTF2-like"/>
    <property type="match status" value="1"/>
</dbReference>
<protein>
    <submittedName>
        <fullName evidence="2">Zinc chelation protein SecC</fullName>
    </submittedName>
</protein>
<dbReference type="Gene3D" id="3.10.450.50">
    <property type="match status" value="1"/>
</dbReference>
<reference evidence="2 3" key="1">
    <citation type="submission" date="2015-12" db="EMBL/GenBank/DDBJ databases">
        <authorList>
            <person name="Shamseldin A."/>
            <person name="Moawad H."/>
            <person name="Abd El-Rahim W.M."/>
            <person name="Sadowsky M.J."/>
        </authorList>
    </citation>
    <scope>NUCLEOTIDE SEQUENCE [LARGE SCALE GENOMIC DNA]</scope>
    <source>
        <strain evidence="2 3">WF1</strain>
    </source>
</reference>
<proteinExistence type="predicted"/>
<accession>A0A1V8M5H9</accession>
<evidence type="ECO:0000313" key="2">
    <source>
        <dbReference type="EMBL" id="OQK16817.1"/>
    </source>
</evidence>
<dbReference type="SUPFAM" id="SSF103642">
    <property type="entry name" value="Sec-C motif"/>
    <property type="match status" value="1"/>
</dbReference>
<dbReference type="Pfam" id="PF02810">
    <property type="entry name" value="SEC-C"/>
    <property type="match status" value="1"/>
</dbReference>
<dbReference type="InterPro" id="IPR032710">
    <property type="entry name" value="NTF2-like_dom_sf"/>
</dbReference>
<keyword evidence="3" id="KW-1185">Reference proteome</keyword>
<evidence type="ECO:0000259" key="1">
    <source>
        <dbReference type="Pfam" id="PF17775"/>
    </source>
</evidence>
<dbReference type="OrthoDB" id="21421at2"/>
<dbReference type="PANTHER" id="PTHR33747:SF1">
    <property type="entry name" value="ADENYLATE CYCLASE-ASSOCIATED CAP C-TERMINAL DOMAIN-CONTAINING PROTEIN"/>
    <property type="match status" value="1"/>
</dbReference>
<feature type="domain" description="YchJ-like middle NTF2-like" evidence="1">
    <location>
        <begin position="32"/>
        <end position="127"/>
    </location>
</feature>
<name>A0A1V8M5H9_9GAMM</name>
<dbReference type="AlphaFoldDB" id="A0A1V8M5H9"/>